<keyword evidence="4" id="KW-1185">Reference proteome</keyword>
<name>A0AAN8N4A0_9PEZI</name>
<accession>A0AAN8N4A0</accession>
<evidence type="ECO:0000313" key="4">
    <source>
        <dbReference type="Proteomes" id="UP001313282"/>
    </source>
</evidence>
<organism evidence="3 4">
    <name type="scientific">Orbilia javanica</name>
    <dbReference type="NCBI Taxonomy" id="47235"/>
    <lineage>
        <taxon>Eukaryota</taxon>
        <taxon>Fungi</taxon>
        <taxon>Dikarya</taxon>
        <taxon>Ascomycota</taxon>
        <taxon>Pezizomycotina</taxon>
        <taxon>Orbiliomycetes</taxon>
        <taxon>Orbiliales</taxon>
        <taxon>Orbiliaceae</taxon>
        <taxon>Orbilia</taxon>
    </lineage>
</organism>
<gene>
    <name evidence="3" type="ORF">TWF718_000379</name>
</gene>
<dbReference type="AlphaFoldDB" id="A0AAN8N4A0"/>
<feature type="signal peptide" evidence="2">
    <location>
        <begin position="1"/>
        <end position="16"/>
    </location>
</feature>
<sequence length="316" mass="33708">MRTTLFITLFAALAAAAPESTLEALIRRESEPEGLKRCGGGKVPKDKSLINPRSGSDWDCLKGQTCVGEYRFKDSPQGVCMDKPTKCGGGDGPCPSDGLQKCIPVSNTRICPQDVAVCGHCVSKKDYSQYGLRSEGTNLCKGSSGKECFANENHPEVCAGEGYLKGSGVCLEWGFLNSCPDGKCSLPNYHCVDITCPKGIDPELCNKKVCLADKYVKELGLASGVTPATIAVPPPVKPSASSESKVSGKSASVVTKTSTRVSYNNITRTVTKTTTKYKTSYVTVKSTRTVTKNGKPNRPTPRPRPTPKREGYGGGY</sequence>
<dbReference type="EMBL" id="JAVHNR010000001">
    <property type="protein sequence ID" value="KAK6356006.1"/>
    <property type="molecule type" value="Genomic_DNA"/>
</dbReference>
<feature type="compositionally biased region" description="Basic and acidic residues" evidence="1">
    <location>
        <begin position="307"/>
        <end position="316"/>
    </location>
</feature>
<keyword evidence="2" id="KW-0732">Signal</keyword>
<evidence type="ECO:0000256" key="2">
    <source>
        <dbReference type="SAM" id="SignalP"/>
    </source>
</evidence>
<dbReference type="Proteomes" id="UP001313282">
    <property type="component" value="Unassembled WGS sequence"/>
</dbReference>
<reference evidence="3 4" key="1">
    <citation type="submission" date="2019-10" db="EMBL/GenBank/DDBJ databases">
        <authorList>
            <person name="Palmer J.M."/>
        </authorList>
    </citation>
    <scope>NUCLEOTIDE SEQUENCE [LARGE SCALE GENOMIC DNA]</scope>
    <source>
        <strain evidence="3 4">TWF718</strain>
    </source>
</reference>
<feature type="region of interest" description="Disordered" evidence="1">
    <location>
        <begin position="284"/>
        <end position="316"/>
    </location>
</feature>
<proteinExistence type="predicted"/>
<evidence type="ECO:0000256" key="1">
    <source>
        <dbReference type="SAM" id="MobiDB-lite"/>
    </source>
</evidence>
<evidence type="ECO:0000313" key="3">
    <source>
        <dbReference type="EMBL" id="KAK6356006.1"/>
    </source>
</evidence>
<comment type="caution">
    <text evidence="3">The sequence shown here is derived from an EMBL/GenBank/DDBJ whole genome shotgun (WGS) entry which is preliminary data.</text>
</comment>
<protein>
    <submittedName>
        <fullName evidence="3">Uncharacterized protein</fullName>
    </submittedName>
</protein>
<feature type="chain" id="PRO_5042970534" evidence="2">
    <location>
        <begin position="17"/>
        <end position="316"/>
    </location>
</feature>